<feature type="region of interest" description="Disordered" evidence="6">
    <location>
        <begin position="1"/>
        <end position="66"/>
    </location>
</feature>
<feature type="transmembrane region" description="Helical" evidence="7">
    <location>
        <begin position="363"/>
        <end position="390"/>
    </location>
</feature>
<feature type="domain" description="Major facilitator superfamily (MFS) profile" evidence="8">
    <location>
        <begin position="103"/>
        <end position="588"/>
    </location>
</feature>
<gene>
    <name evidence="9" type="ORF">KVV02_000717</name>
</gene>
<dbReference type="PANTHER" id="PTHR23501">
    <property type="entry name" value="MAJOR FACILITATOR SUPERFAMILY"/>
    <property type="match status" value="1"/>
</dbReference>
<dbReference type="Proteomes" id="UP000717515">
    <property type="component" value="Unassembled WGS sequence"/>
</dbReference>
<proteinExistence type="predicted"/>
<feature type="transmembrane region" description="Helical" evidence="7">
    <location>
        <begin position="258"/>
        <end position="278"/>
    </location>
</feature>
<keyword evidence="5 7" id="KW-0472">Membrane</keyword>
<name>A0A9P8CZE9_MORAP</name>
<evidence type="ECO:0000313" key="10">
    <source>
        <dbReference type="Proteomes" id="UP000717515"/>
    </source>
</evidence>
<evidence type="ECO:0000256" key="1">
    <source>
        <dbReference type="ARBA" id="ARBA00004127"/>
    </source>
</evidence>
<feature type="transmembrane region" description="Helical" evidence="7">
    <location>
        <begin position="322"/>
        <end position="342"/>
    </location>
</feature>
<comment type="subcellular location">
    <subcellularLocation>
        <location evidence="1">Endomembrane system</location>
        <topology evidence="1">Multi-pass membrane protein</topology>
    </subcellularLocation>
</comment>
<evidence type="ECO:0000313" key="9">
    <source>
        <dbReference type="EMBL" id="KAG9320140.1"/>
    </source>
</evidence>
<reference evidence="9" key="1">
    <citation type="submission" date="2021-07" db="EMBL/GenBank/DDBJ databases">
        <title>Draft genome of Mortierella alpina, strain LL118, isolated from an aspen leaf litter sample.</title>
        <authorList>
            <person name="Yang S."/>
            <person name="Vinatzer B.A."/>
        </authorList>
    </citation>
    <scope>NUCLEOTIDE SEQUENCE</scope>
    <source>
        <strain evidence="9">LL118</strain>
    </source>
</reference>
<feature type="compositionally biased region" description="Polar residues" evidence="6">
    <location>
        <begin position="15"/>
        <end position="46"/>
    </location>
</feature>
<feature type="transmembrane region" description="Helical" evidence="7">
    <location>
        <begin position="140"/>
        <end position="156"/>
    </location>
</feature>
<protein>
    <recommendedName>
        <fullName evidence="8">Major facilitator superfamily (MFS) profile domain-containing protein</fullName>
    </recommendedName>
</protein>
<evidence type="ECO:0000256" key="6">
    <source>
        <dbReference type="SAM" id="MobiDB-lite"/>
    </source>
</evidence>
<organism evidence="9 10">
    <name type="scientific">Mortierella alpina</name>
    <name type="common">Oleaginous fungus</name>
    <name type="synonym">Mortierella renispora</name>
    <dbReference type="NCBI Taxonomy" id="64518"/>
    <lineage>
        <taxon>Eukaryota</taxon>
        <taxon>Fungi</taxon>
        <taxon>Fungi incertae sedis</taxon>
        <taxon>Mucoromycota</taxon>
        <taxon>Mortierellomycotina</taxon>
        <taxon>Mortierellomycetes</taxon>
        <taxon>Mortierellales</taxon>
        <taxon>Mortierellaceae</taxon>
        <taxon>Mortierella</taxon>
    </lineage>
</organism>
<dbReference type="GO" id="GO:0012505">
    <property type="term" value="C:endomembrane system"/>
    <property type="evidence" value="ECO:0007669"/>
    <property type="project" value="UniProtKB-SubCell"/>
</dbReference>
<dbReference type="Gene3D" id="1.20.1720.10">
    <property type="entry name" value="Multidrug resistance protein D"/>
    <property type="match status" value="1"/>
</dbReference>
<dbReference type="InterPro" id="IPR020846">
    <property type="entry name" value="MFS_dom"/>
</dbReference>
<evidence type="ECO:0000256" key="2">
    <source>
        <dbReference type="ARBA" id="ARBA00022448"/>
    </source>
</evidence>
<evidence type="ECO:0000256" key="7">
    <source>
        <dbReference type="SAM" id="Phobius"/>
    </source>
</evidence>
<dbReference type="PROSITE" id="PS50850">
    <property type="entry name" value="MFS"/>
    <property type="match status" value="1"/>
</dbReference>
<dbReference type="EMBL" id="JAIFTL010000323">
    <property type="protein sequence ID" value="KAG9320140.1"/>
    <property type="molecule type" value="Genomic_DNA"/>
</dbReference>
<dbReference type="PANTHER" id="PTHR23501:SF191">
    <property type="entry name" value="VACUOLAR BASIC AMINO ACID TRANSPORTER 4"/>
    <property type="match status" value="1"/>
</dbReference>
<comment type="caution">
    <text evidence="9">The sequence shown here is derived from an EMBL/GenBank/DDBJ whole genome shotgun (WGS) entry which is preliminary data.</text>
</comment>
<feature type="transmembrane region" description="Helical" evidence="7">
    <location>
        <begin position="402"/>
        <end position="420"/>
    </location>
</feature>
<evidence type="ECO:0000256" key="5">
    <source>
        <dbReference type="ARBA" id="ARBA00023136"/>
    </source>
</evidence>
<feature type="transmembrane region" description="Helical" evidence="7">
    <location>
        <begin position="230"/>
        <end position="252"/>
    </location>
</feature>
<keyword evidence="3 7" id="KW-0812">Transmembrane</keyword>
<feature type="transmembrane region" description="Helical" evidence="7">
    <location>
        <begin position="100"/>
        <end position="120"/>
    </location>
</feature>
<feature type="transmembrane region" description="Helical" evidence="7">
    <location>
        <begin position="454"/>
        <end position="478"/>
    </location>
</feature>
<feature type="transmembrane region" description="Helical" evidence="7">
    <location>
        <begin position="197"/>
        <end position="218"/>
    </location>
</feature>
<evidence type="ECO:0000256" key="3">
    <source>
        <dbReference type="ARBA" id="ARBA00022692"/>
    </source>
</evidence>
<dbReference type="CDD" id="cd17502">
    <property type="entry name" value="MFS_Azr1_MDR_like"/>
    <property type="match status" value="1"/>
</dbReference>
<dbReference type="GO" id="GO:0022857">
    <property type="term" value="F:transmembrane transporter activity"/>
    <property type="evidence" value="ECO:0007669"/>
    <property type="project" value="InterPro"/>
</dbReference>
<feature type="transmembrane region" description="Helical" evidence="7">
    <location>
        <begin position="168"/>
        <end position="185"/>
    </location>
</feature>
<dbReference type="Gene3D" id="1.20.1250.20">
    <property type="entry name" value="MFS general substrate transporter like domains"/>
    <property type="match status" value="1"/>
</dbReference>
<sequence length="610" mass="66260">MSSNSNINAIDLPGTSANHSRDSSFTTFTLNNQKNDDVLSSPTTTIAPEIPGSYEESKGKTRSLSTDDLESGIKKSAALEPMTAEQILSQKVETLPIRQLLPAFFSLALTMLMAALDLSIVSTALPRIGTHFSASNKTELVFTCYVIAFTAFQGLWGRCSNIFGRKPTVFAVIGIFVVGSVLSGFSTNINMFLGCRVITGMGAGGIFSLANIIIADLVSIRQRGRFQGMISSVFAISALVGPVLGGVFVDRISWRWCFYIQVGLALITVPTLAVLLKLPKPTGDIWEKLACIDWLGTLLMAITTTCLLLPTNLGGNLLAWNSPLIITMYSLVVPFAIVFLYVEAKHAKQPIVPAYLWRNRNVTTLFCINLFMGMTFYTLIFYLPIFFQIIQHETATAAGLNMIPLEAGIFIASNITGVLVSKFGKFRPYILFGTAIAVLGICLTLVLAHSPSRVVHIAALLICGLGIGPLFPCLIVAIQASVERKDLATVSALHNFFRMTGSGLGVAINGALFQNQLNRALAHASEMSGLPVEYAEIAKISAQRIMDIPLLHRGLVEDIYLESMKTVFKATIPMAALMFLLTLNMKHVRLNAKSVPSSEKASEKQDMEEL</sequence>
<dbReference type="GO" id="GO:0005886">
    <property type="term" value="C:plasma membrane"/>
    <property type="evidence" value="ECO:0007669"/>
    <property type="project" value="TreeGrafter"/>
</dbReference>
<keyword evidence="2" id="KW-0813">Transport</keyword>
<feature type="transmembrane region" description="Helical" evidence="7">
    <location>
        <begin position="429"/>
        <end position="448"/>
    </location>
</feature>
<dbReference type="InterPro" id="IPR036259">
    <property type="entry name" value="MFS_trans_sf"/>
</dbReference>
<accession>A0A9P8CZE9</accession>
<dbReference type="InterPro" id="IPR011701">
    <property type="entry name" value="MFS"/>
</dbReference>
<dbReference type="AlphaFoldDB" id="A0A9P8CZE9"/>
<dbReference type="PRINTS" id="PR01036">
    <property type="entry name" value="TCRTETB"/>
</dbReference>
<dbReference type="Pfam" id="PF07690">
    <property type="entry name" value="MFS_1"/>
    <property type="match status" value="1"/>
</dbReference>
<dbReference type="SUPFAM" id="SSF103473">
    <property type="entry name" value="MFS general substrate transporter"/>
    <property type="match status" value="1"/>
</dbReference>
<feature type="transmembrane region" description="Helical" evidence="7">
    <location>
        <begin position="290"/>
        <end position="310"/>
    </location>
</feature>
<keyword evidence="4 7" id="KW-1133">Transmembrane helix</keyword>
<evidence type="ECO:0000256" key="4">
    <source>
        <dbReference type="ARBA" id="ARBA00022989"/>
    </source>
</evidence>
<evidence type="ECO:0000259" key="8">
    <source>
        <dbReference type="PROSITE" id="PS50850"/>
    </source>
</evidence>